<dbReference type="Proteomes" id="UP000827889">
    <property type="component" value="Chromosome 5"/>
</dbReference>
<protein>
    <submittedName>
        <fullName evidence="5">Aspartyl protease family protein At5g10770-like</fullName>
    </submittedName>
</protein>
<dbReference type="CDD" id="cd05472">
    <property type="entry name" value="cnd41_like"/>
    <property type="match status" value="1"/>
</dbReference>
<dbReference type="InterPro" id="IPR001461">
    <property type="entry name" value="Aspartic_peptidase_A1"/>
</dbReference>
<dbReference type="PANTHER" id="PTHR13683:SF750">
    <property type="entry name" value="ASPARTYL PROTEASE AED1"/>
    <property type="match status" value="1"/>
</dbReference>
<gene>
    <name evidence="5" type="primary">LOC125315236</name>
</gene>
<evidence type="ECO:0000313" key="4">
    <source>
        <dbReference type="Proteomes" id="UP000827889"/>
    </source>
</evidence>
<dbReference type="RefSeq" id="XP_048135632.1">
    <property type="nucleotide sequence ID" value="XM_048279675.1"/>
</dbReference>
<accession>A0ABM3HG90</accession>
<dbReference type="PANTHER" id="PTHR13683">
    <property type="entry name" value="ASPARTYL PROTEASES"/>
    <property type="match status" value="1"/>
</dbReference>
<name>A0ABM3HG90_9MYRT</name>
<evidence type="ECO:0000256" key="1">
    <source>
        <dbReference type="ARBA" id="ARBA00007447"/>
    </source>
</evidence>
<dbReference type="InterPro" id="IPR033873">
    <property type="entry name" value="CND41-like"/>
</dbReference>
<dbReference type="PROSITE" id="PS51767">
    <property type="entry name" value="PEPTIDASE_A1"/>
    <property type="match status" value="1"/>
</dbReference>
<dbReference type="Pfam" id="PF14541">
    <property type="entry name" value="TAXi_C"/>
    <property type="match status" value="1"/>
</dbReference>
<dbReference type="InterPro" id="IPR032861">
    <property type="entry name" value="TAXi_N"/>
</dbReference>
<dbReference type="Pfam" id="PF14543">
    <property type="entry name" value="TAXi_N"/>
    <property type="match status" value="1"/>
</dbReference>
<reference evidence="5" key="1">
    <citation type="submission" date="2025-08" db="UniProtKB">
        <authorList>
            <consortium name="RefSeq"/>
        </authorList>
    </citation>
    <scope>IDENTIFICATION</scope>
    <source>
        <tissue evidence="5">Leaf</tissue>
    </source>
</reference>
<dbReference type="GeneID" id="125315236"/>
<evidence type="ECO:0000313" key="5">
    <source>
        <dbReference type="RefSeq" id="XP_048135632.1"/>
    </source>
</evidence>
<feature type="chain" id="PRO_5045510139" evidence="2">
    <location>
        <begin position="34"/>
        <end position="479"/>
    </location>
</feature>
<sequence>MVGSFFRVSSRALLLLSLHALMIRFMHEGYTYGAKGKIASYTVSLSSLLPSPSCSPSTTKASNQKSTLELIHKHGPCSQLVQDPHPLNHTKILLQDESRVRWIQFQSSNSSHVLKASAAAHLRAKSDITVGTGNYLVTIGLGTPKKDLTLIFDTGSPLTWTRCKPCVGSCYTQSDPIFNPSHSSPYDNISCTSTSCSHLGSIGISRCSGSTCLYSIQYGDNSSSVGFFATEKLTISPTEVIDNFEFGCSENNQGLFGRAAGLIGLSDDNISIVEQTADKYGKYFSYCLPSSTSSTGHPTFGKEGGAPSSVSFTPLSRVQQSSQFYGISIVGISVEGNLLSIPSMVFSNGGTIIDSEPVITRLPPTVYRALRTAFRKAMANYTRAPTVSLFDTCYDFSKESTVAIPSIMFSFAGGVDLDLDPSRIFYVVKALQVCLAFAANGADSDPVIYVNAQQKTFEAVYDVAGGKRGFGSNGCSRDA</sequence>
<keyword evidence="2" id="KW-0732">Signal</keyword>
<dbReference type="Gene3D" id="2.40.70.10">
    <property type="entry name" value="Acid Proteases"/>
    <property type="match status" value="2"/>
</dbReference>
<feature type="domain" description="Peptidase A1" evidence="3">
    <location>
        <begin position="135"/>
        <end position="471"/>
    </location>
</feature>
<evidence type="ECO:0000256" key="2">
    <source>
        <dbReference type="SAM" id="SignalP"/>
    </source>
</evidence>
<feature type="signal peptide" evidence="2">
    <location>
        <begin position="1"/>
        <end position="33"/>
    </location>
</feature>
<organism evidence="4 5">
    <name type="scientific">Rhodamnia argentea</name>
    <dbReference type="NCBI Taxonomy" id="178133"/>
    <lineage>
        <taxon>Eukaryota</taxon>
        <taxon>Viridiplantae</taxon>
        <taxon>Streptophyta</taxon>
        <taxon>Embryophyta</taxon>
        <taxon>Tracheophyta</taxon>
        <taxon>Spermatophyta</taxon>
        <taxon>Magnoliopsida</taxon>
        <taxon>eudicotyledons</taxon>
        <taxon>Gunneridae</taxon>
        <taxon>Pentapetalae</taxon>
        <taxon>rosids</taxon>
        <taxon>malvids</taxon>
        <taxon>Myrtales</taxon>
        <taxon>Myrtaceae</taxon>
        <taxon>Myrtoideae</taxon>
        <taxon>Myrteae</taxon>
        <taxon>Australasian group</taxon>
        <taxon>Rhodamnia</taxon>
    </lineage>
</organism>
<evidence type="ECO:0000259" key="3">
    <source>
        <dbReference type="PROSITE" id="PS51767"/>
    </source>
</evidence>
<dbReference type="InterPro" id="IPR033121">
    <property type="entry name" value="PEPTIDASE_A1"/>
</dbReference>
<dbReference type="InterPro" id="IPR021109">
    <property type="entry name" value="Peptidase_aspartic_dom_sf"/>
</dbReference>
<comment type="similarity">
    <text evidence="1">Belongs to the peptidase A1 family.</text>
</comment>
<keyword evidence="4" id="KW-1185">Reference proteome</keyword>
<dbReference type="InterPro" id="IPR032799">
    <property type="entry name" value="TAXi_C"/>
</dbReference>
<dbReference type="SUPFAM" id="SSF50630">
    <property type="entry name" value="Acid proteases"/>
    <property type="match status" value="1"/>
</dbReference>
<proteinExistence type="inferred from homology"/>